<evidence type="ECO:0000313" key="6">
    <source>
        <dbReference type="Proteomes" id="UP000063699"/>
    </source>
</evidence>
<dbReference type="InterPro" id="IPR011991">
    <property type="entry name" value="ArsR-like_HTH"/>
</dbReference>
<protein>
    <submittedName>
        <fullName evidence="5">Transcriptional regulator</fullName>
    </submittedName>
</protein>
<dbReference type="PANTHER" id="PTHR33204:SF18">
    <property type="entry name" value="TRANSCRIPTIONAL REGULATORY PROTEIN"/>
    <property type="match status" value="1"/>
</dbReference>
<dbReference type="Gene3D" id="3.30.1050.10">
    <property type="entry name" value="SCP2 sterol-binding domain"/>
    <property type="match status" value="1"/>
</dbReference>
<dbReference type="SUPFAM" id="SSF55718">
    <property type="entry name" value="SCP-like"/>
    <property type="match status" value="1"/>
</dbReference>
<dbReference type="Gene3D" id="1.10.10.10">
    <property type="entry name" value="Winged helix-like DNA-binding domain superfamily/Winged helix DNA-binding domain"/>
    <property type="match status" value="1"/>
</dbReference>
<evidence type="ECO:0000259" key="4">
    <source>
        <dbReference type="PROSITE" id="PS51118"/>
    </source>
</evidence>
<keyword evidence="6" id="KW-1185">Reference proteome</keyword>
<proteinExistence type="predicted"/>
<dbReference type="EMBL" id="CP012752">
    <property type="protein sequence ID" value="ALG15261.1"/>
    <property type="molecule type" value="Genomic_DNA"/>
</dbReference>
<organism evidence="5 6">
    <name type="scientific">Kibdelosporangium phytohabitans</name>
    <dbReference type="NCBI Taxonomy" id="860235"/>
    <lineage>
        <taxon>Bacteria</taxon>
        <taxon>Bacillati</taxon>
        <taxon>Actinomycetota</taxon>
        <taxon>Actinomycetes</taxon>
        <taxon>Pseudonocardiales</taxon>
        <taxon>Pseudonocardiaceae</taxon>
        <taxon>Kibdelosporangium</taxon>
    </lineage>
</organism>
<dbReference type="STRING" id="860235.AOZ06_34025"/>
<dbReference type="Pfam" id="PF01638">
    <property type="entry name" value="HxlR"/>
    <property type="match status" value="1"/>
</dbReference>
<reference evidence="5 6" key="1">
    <citation type="submission" date="2015-07" db="EMBL/GenBank/DDBJ databases">
        <title>Genome sequencing of Kibdelosporangium phytohabitans.</title>
        <authorList>
            <person name="Qin S."/>
            <person name="Xing K."/>
        </authorList>
    </citation>
    <scope>NUCLEOTIDE SEQUENCE [LARGE SCALE GENOMIC DNA]</scope>
    <source>
        <strain evidence="5 6">KLBMP1111</strain>
    </source>
</reference>
<dbReference type="InterPro" id="IPR036527">
    <property type="entry name" value="SCP2_sterol-bd_dom_sf"/>
</dbReference>
<evidence type="ECO:0000256" key="1">
    <source>
        <dbReference type="ARBA" id="ARBA00023015"/>
    </source>
</evidence>
<sequence length="201" mass="21622">MARALDLVGERWALLVVRELLFGPKRFTDLRAGLPTASQNVLSHRLKELEEAGVVHRKKLGPPAGAWVYELTSRGQDLRPVIIELAKWGCHAPTASTAQLSVSALMIALLTTFSPKLAGNLTATYELRVSDEPFRATVANGHIDIIPGQPDTADAVIVADAAALRAIVFAGEEIPDGTVKGDERSAARFLRLFPRPGVVNA</sequence>
<keyword evidence="1" id="KW-0805">Transcription regulation</keyword>
<feature type="domain" description="HTH hxlR-type" evidence="4">
    <location>
        <begin position="1"/>
        <end position="97"/>
    </location>
</feature>
<dbReference type="AlphaFoldDB" id="A0A0N9IIJ2"/>
<evidence type="ECO:0000256" key="3">
    <source>
        <dbReference type="ARBA" id="ARBA00023163"/>
    </source>
</evidence>
<keyword evidence="2" id="KW-0238">DNA-binding</keyword>
<accession>A0A0N9IIJ2</accession>
<dbReference type="PANTHER" id="PTHR33204">
    <property type="entry name" value="TRANSCRIPTIONAL REGULATOR, MARR FAMILY"/>
    <property type="match status" value="1"/>
</dbReference>
<dbReference type="InterPro" id="IPR036388">
    <property type="entry name" value="WH-like_DNA-bd_sf"/>
</dbReference>
<dbReference type="CDD" id="cd00090">
    <property type="entry name" value="HTH_ARSR"/>
    <property type="match status" value="1"/>
</dbReference>
<name>A0A0N9IIJ2_9PSEU</name>
<gene>
    <name evidence="5" type="ORF">AOZ06_34025</name>
</gene>
<dbReference type="InterPro" id="IPR002577">
    <property type="entry name" value="HTH_HxlR"/>
</dbReference>
<dbReference type="KEGG" id="kphy:AOZ06_34025"/>
<keyword evidence="3" id="KW-0804">Transcription</keyword>
<dbReference type="GO" id="GO:0003677">
    <property type="term" value="F:DNA binding"/>
    <property type="evidence" value="ECO:0007669"/>
    <property type="project" value="UniProtKB-KW"/>
</dbReference>
<evidence type="ECO:0000313" key="5">
    <source>
        <dbReference type="EMBL" id="ALG15261.1"/>
    </source>
</evidence>
<evidence type="ECO:0000256" key="2">
    <source>
        <dbReference type="ARBA" id="ARBA00023125"/>
    </source>
</evidence>
<dbReference type="SUPFAM" id="SSF46785">
    <property type="entry name" value="Winged helix' DNA-binding domain"/>
    <property type="match status" value="1"/>
</dbReference>
<dbReference type="OrthoDB" id="9792527at2"/>
<dbReference type="InterPro" id="IPR036390">
    <property type="entry name" value="WH_DNA-bd_sf"/>
</dbReference>
<dbReference type="Proteomes" id="UP000063699">
    <property type="component" value="Chromosome"/>
</dbReference>
<dbReference type="PROSITE" id="PS51118">
    <property type="entry name" value="HTH_HXLR"/>
    <property type="match status" value="1"/>
</dbReference>